<dbReference type="Proteomes" id="UP000027195">
    <property type="component" value="Unassembled WGS sequence"/>
</dbReference>
<feature type="region of interest" description="Disordered" evidence="1">
    <location>
        <begin position="1"/>
        <end position="30"/>
    </location>
</feature>
<proteinExistence type="predicted"/>
<dbReference type="AlphaFoldDB" id="A0A067M121"/>
<feature type="compositionally biased region" description="Pro residues" evidence="1">
    <location>
        <begin position="1"/>
        <end position="10"/>
    </location>
</feature>
<sequence length="871" mass="98246">MDADPLPRPIIPQTSPSNTRKRKSRTTATLSKSQRVRNVLAYLGSQQLNVASFLDALLWGEPSLLDDNVVKSARQSFCASPLLPAILTHLASPPRTNAASRKTVGASSVVRKWVLGQAQVIVAKEIELFGATMQDNGLDPTADSLLKITLDEISATLKRIAPGVFGLLRAIAQSPSQLKRNTMKDPTVTITVVACQLAYHRNTNYNQFQQIIGLYLKGKAAPSKAIDIVHRCGLCMSYSWTCKAIRSLSKEAMESLKKWLEENLPFILHDNVRLVFRVTTQRVNNQTHGDNGTAATVIALPRSATEILASYGELMRPKWDEIAEAFRSGDYPERMLSLKDLLQRNNQDQYRAFSIHNVITVLLDSPQFSQYRHRDHRLLAPPPPVHAMPTGPEHRTKYWMLGTVPIEEASYDGNEQVINEMLRQIGFNDDKTKARLAIECAIPWGGDQLTESRLRMIKHFRSDDYNGFDRRDFIIPVFGWFHVTMCLANAIFKGHRGPPKGYGFDRDIALLGIKGLAASEKKPQFHTIDNLLHTEHTARFREAWLWATSEDTLESLFTTLNDDPDPSRLCHFAEKIVDKRASAAAAVGLQSLRQHDYVLEASVLLLRDLDLYIHLRRTIRGGDVGRLEALIPTLIFHFNGSSNGLYCKMLVEHMQWHLYEAPPKVSRVIRDHCWLVNRTGKPNNFLPPDQLQEHNNGGIKHVHAPLGVNATWPLITALSPVIPVFNAITDHIDRLFGVIHGSRHTEPEGETDLRILGKALHAVNALTFDLKRPRAPKSMPCKDAWFEGQRELSITNYLRNWWDSRRPFMAYRRSSQIFEGPPTTSAPPAPTPVAGDDVDYFAEFENPYDFIDDAIEQELLGQRKDALVDMY</sequence>
<dbReference type="HOGENOM" id="CLU_007061_0_2_1"/>
<evidence type="ECO:0000259" key="2">
    <source>
        <dbReference type="Pfam" id="PF20231"/>
    </source>
</evidence>
<dbReference type="STRING" id="930990.A0A067M121"/>
<accession>A0A067M121</accession>
<evidence type="ECO:0000313" key="4">
    <source>
        <dbReference type="Proteomes" id="UP000027195"/>
    </source>
</evidence>
<protein>
    <recommendedName>
        <fullName evidence="2">DUF6589 domain-containing protein</fullName>
    </recommendedName>
</protein>
<dbReference type="InParanoid" id="A0A067M121"/>
<dbReference type="Pfam" id="PF20231">
    <property type="entry name" value="DUF6589"/>
    <property type="match status" value="1"/>
</dbReference>
<evidence type="ECO:0000313" key="3">
    <source>
        <dbReference type="EMBL" id="KDQ05582.1"/>
    </source>
</evidence>
<reference evidence="4" key="1">
    <citation type="journal article" date="2014" name="Proc. Natl. Acad. Sci. U.S.A.">
        <title>Extensive sampling of basidiomycete genomes demonstrates inadequacy of the white-rot/brown-rot paradigm for wood decay fungi.</title>
        <authorList>
            <person name="Riley R."/>
            <person name="Salamov A.A."/>
            <person name="Brown D.W."/>
            <person name="Nagy L.G."/>
            <person name="Floudas D."/>
            <person name="Held B.W."/>
            <person name="Levasseur A."/>
            <person name="Lombard V."/>
            <person name="Morin E."/>
            <person name="Otillar R."/>
            <person name="Lindquist E.A."/>
            <person name="Sun H."/>
            <person name="LaButti K.M."/>
            <person name="Schmutz J."/>
            <person name="Jabbour D."/>
            <person name="Luo H."/>
            <person name="Baker S.E."/>
            <person name="Pisabarro A.G."/>
            <person name="Walton J.D."/>
            <person name="Blanchette R.A."/>
            <person name="Henrissat B."/>
            <person name="Martin F."/>
            <person name="Cullen D."/>
            <person name="Hibbett D.S."/>
            <person name="Grigoriev I.V."/>
        </authorList>
    </citation>
    <scope>NUCLEOTIDE SEQUENCE [LARGE SCALE GENOMIC DNA]</scope>
    <source>
        <strain evidence="4">FD-172 SS1</strain>
    </source>
</reference>
<dbReference type="InterPro" id="IPR046496">
    <property type="entry name" value="DUF6589"/>
</dbReference>
<gene>
    <name evidence="3" type="ORF">BOTBODRAFT_193321</name>
</gene>
<feature type="domain" description="DUF6589" evidence="2">
    <location>
        <begin position="336"/>
        <end position="744"/>
    </location>
</feature>
<dbReference type="OrthoDB" id="3251235at2759"/>
<dbReference type="EMBL" id="KL198237">
    <property type="protein sequence ID" value="KDQ05582.1"/>
    <property type="molecule type" value="Genomic_DNA"/>
</dbReference>
<organism evidence="3 4">
    <name type="scientific">Botryobasidium botryosum (strain FD-172 SS1)</name>
    <dbReference type="NCBI Taxonomy" id="930990"/>
    <lineage>
        <taxon>Eukaryota</taxon>
        <taxon>Fungi</taxon>
        <taxon>Dikarya</taxon>
        <taxon>Basidiomycota</taxon>
        <taxon>Agaricomycotina</taxon>
        <taxon>Agaricomycetes</taxon>
        <taxon>Cantharellales</taxon>
        <taxon>Botryobasidiaceae</taxon>
        <taxon>Botryobasidium</taxon>
    </lineage>
</organism>
<keyword evidence="4" id="KW-1185">Reference proteome</keyword>
<name>A0A067M121_BOTB1</name>
<evidence type="ECO:0000256" key="1">
    <source>
        <dbReference type="SAM" id="MobiDB-lite"/>
    </source>
</evidence>